<dbReference type="OrthoDB" id="1926387at2759"/>
<dbReference type="InterPro" id="IPR006121">
    <property type="entry name" value="HMA_dom"/>
</dbReference>
<dbReference type="EMBL" id="KQ992389">
    <property type="protein sequence ID" value="KZV50521.1"/>
    <property type="molecule type" value="Genomic_DNA"/>
</dbReference>
<dbReference type="PROSITE" id="PS50846">
    <property type="entry name" value="HMA_2"/>
    <property type="match status" value="2"/>
</dbReference>
<evidence type="ECO:0000256" key="1">
    <source>
        <dbReference type="ARBA" id="ARBA00004170"/>
    </source>
</evidence>
<feature type="compositionally biased region" description="Gly residues" evidence="2">
    <location>
        <begin position="227"/>
        <end position="243"/>
    </location>
</feature>
<feature type="region of interest" description="Disordered" evidence="2">
    <location>
        <begin position="166"/>
        <end position="250"/>
    </location>
</feature>
<dbReference type="SUPFAM" id="SSF55008">
    <property type="entry name" value="HMA, heavy metal-associated domain"/>
    <property type="match status" value="2"/>
</dbReference>
<accession>A0A2Z7CTW8</accession>
<feature type="region of interest" description="Disordered" evidence="2">
    <location>
        <begin position="1"/>
        <end position="23"/>
    </location>
</feature>
<protein>
    <submittedName>
        <fullName evidence="4">Neurofilament medium polypeptide-like</fullName>
    </submittedName>
</protein>
<evidence type="ECO:0000259" key="3">
    <source>
        <dbReference type="PROSITE" id="PS50846"/>
    </source>
</evidence>
<reference evidence="4 5" key="1">
    <citation type="journal article" date="2015" name="Proc. Natl. Acad. Sci. U.S.A.">
        <title>The resurrection genome of Boea hygrometrica: A blueprint for survival of dehydration.</title>
        <authorList>
            <person name="Xiao L."/>
            <person name="Yang G."/>
            <person name="Zhang L."/>
            <person name="Yang X."/>
            <person name="Zhao S."/>
            <person name="Ji Z."/>
            <person name="Zhou Q."/>
            <person name="Hu M."/>
            <person name="Wang Y."/>
            <person name="Chen M."/>
            <person name="Xu Y."/>
            <person name="Jin H."/>
            <person name="Xiao X."/>
            <person name="Hu G."/>
            <person name="Bao F."/>
            <person name="Hu Y."/>
            <person name="Wan P."/>
            <person name="Li L."/>
            <person name="Deng X."/>
            <person name="Kuang T."/>
            <person name="Xiang C."/>
            <person name="Zhu J.K."/>
            <person name="Oliver M.J."/>
            <person name="He Y."/>
        </authorList>
    </citation>
    <scope>NUCLEOTIDE SEQUENCE [LARGE SCALE GENOMIC DNA]</scope>
    <source>
        <strain evidence="5">cv. XS01</strain>
    </source>
</reference>
<comment type="subcellular location">
    <subcellularLocation>
        <location evidence="1">Membrane</location>
        <topology evidence="1">Peripheral membrane protein</topology>
    </subcellularLocation>
</comment>
<dbReference type="Gene3D" id="3.30.70.100">
    <property type="match status" value="2"/>
</dbReference>
<dbReference type="AlphaFoldDB" id="A0A2Z7CTW8"/>
<feature type="domain" description="HMA" evidence="3">
    <location>
        <begin position="106"/>
        <end position="170"/>
    </location>
</feature>
<evidence type="ECO:0000256" key="2">
    <source>
        <dbReference type="SAM" id="MobiDB-lite"/>
    </source>
</evidence>
<dbReference type="Pfam" id="PF00403">
    <property type="entry name" value="HMA"/>
    <property type="match status" value="2"/>
</dbReference>
<organism evidence="4 5">
    <name type="scientific">Dorcoceras hygrometricum</name>
    <dbReference type="NCBI Taxonomy" id="472368"/>
    <lineage>
        <taxon>Eukaryota</taxon>
        <taxon>Viridiplantae</taxon>
        <taxon>Streptophyta</taxon>
        <taxon>Embryophyta</taxon>
        <taxon>Tracheophyta</taxon>
        <taxon>Spermatophyta</taxon>
        <taxon>Magnoliopsida</taxon>
        <taxon>eudicotyledons</taxon>
        <taxon>Gunneridae</taxon>
        <taxon>Pentapetalae</taxon>
        <taxon>asterids</taxon>
        <taxon>lamiids</taxon>
        <taxon>Lamiales</taxon>
        <taxon>Gesneriaceae</taxon>
        <taxon>Didymocarpoideae</taxon>
        <taxon>Trichosporeae</taxon>
        <taxon>Loxocarpinae</taxon>
        <taxon>Dorcoceras</taxon>
    </lineage>
</organism>
<dbReference type="Proteomes" id="UP000250235">
    <property type="component" value="Unassembled WGS sequence"/>
</dbReference>
<evidence type="ECO:0000313" key="5">
    <source>
        <dbReference type="Proteomes" id="UP000250235"/>
    </source>
</evidence>
<evidence type="ECO:0000313" key="4">
    <source>
        <dbReference type="EMBL" id="KZV50521.1"/>
    </source>
</evidence>
<dbReference type="GO" id="GO:0016020">
    <property type="term" value="C:membrane"/>
    <property type="evidence" value="ECO:0007669"/>
    <property type="project" value="UniProtKB-SubCell"/>
</dbReference>
<feature type="compositionally biased region" description="Basic and acidic residues" evidence="2">
    <location>
        <begin position="176"/>
        <end position="226"/>
    </location>
</feature>
<dbReference type="PANTHER" id="PTHR47066">
    <property type="entry name" value="HEAVY METAL-ASSOCIATED ISOPRENYLATED PLANT PROTEIN 9"/>
    <property type="match status" value="1"/>
</dbReference>
<feature type="domain" description="HMA" evidence="3">
    <location>
        <begin position="23"/>
        <end position="86"/>
    </location>
</feature>
<dbReference type="InterPro" id="IPR036163">
    <property type="entry name" value="HMA_dom_sf"/>
</dbReference>
<name>A0A2Z7CTW8_9LAMI</name>
<dbReference type="GO" id="GO:0009626">
    <property type="term" value="P:plant-type hypersensitive response"/>
    <property type="evidence" value="ECO:0007669"/>
    <property type="project" value="UniProtKB-KW"/>
</dbReference>
<dbReference type="PANTHER" id="PTHR47066:SF1">
    <property type="entry name" value="HEAVY METAL-ASSOCIATED ISOPRENYLATED PLANT PROTEIN 9"/>
    <property type="match status" value="1"/>
</dbReference>
<keyword evidence="5" id="KW-1185">Reference proteome</keyword>
<feature type="compositionally biased region" description="Basic and acidic residues" evidence="2">
    <location>
        <begin position="1"/>
        <end position="22"/>
    </location>
</feature>
<sequence length="290" mass="31993">EQTSPEEKKEEKTGEKQEEPKPESPVVLFVDLHCEGCAKKIQRSISKIKGVEEVVMEMAKNEVTIKGVVEGQAVCNMITQRTKRRAKVLSPLPPASEAVASQVAGLNTVELNVNMHCQACAEQLKKRILKMKGVRTAETELSSSKVTVTGTMDADRLVDYVYRHTKKQAKVVPQPEPERPPEEKPMPEEKSKPEDEGKEKPATADGEAPKPEESKDQPQQDEKKGEGGGGGGEDVAAEQGGGDVPSNNVEEQSMHKAMYYYNYYQPNYVIERLPAPQLFSDENPNACCIV</sequence>
<dbReference type="GO" id="GO:0046872">
    <property type="term" value="F:metal ion binding"/>
    <property type="evidence" value="ECO:0007669"/>
    <property type="project" value="InterPro"/>
</dbReference>
<dbReference type="InterPro" id="IPR044258">
    <property type="entry name" value="HIPP09-like"/>
</dbReference>
<dbReference type="CDD" id="cd00371">
    <property type="entry name" value="HMA"/>
    <property type="match status" value="2"/>
</dbReference>
<gene>
    <name evidence="4" type="ORF">F511_26599</name>
</gene>
<feature type="non-terminal residue" evidence="4">
    <location>
        <position position="1"/>
    </location>
</feature>
<proteinExistence type="predicted"/>